<dbReference type="EMBL" id="LR031875">
    <property type="protein sequence ID" value="VDD30158.1"/>
    <property type="molecule type" value="Genomic_DNA"/>
</dbReference>
<reference evidence="2" key="1">
    <citation type="submission" date="2018-11" db="EMBL/GenBank/DDBJ databases">
        <authorList>
            <consortium name="Genoscope - CEA"/>
            <person name="William W."/>
        </authorList>
    </citation>
    <scope>NUCLEOTIDE SEQUENCE</scope>
</reference>
<protein>
    <submittedName>
        <fullName evidence="2">Uncharacterized protein</fullName>
    </submittedName>
</protein>
<sequence>MFGALPAALTYYWRMKMPETARYTALVAKNIKQATQDIVCQTSWSSPAWMYLHMVLA</sequence>
<evidence type="ECO:0000313" key="1">
    <source>
        <dbReference type="EMBL" id="VDD30158.1"/>
    </source>
</evidence>
<name>A0A3P6E779_BRAOL</name>
<proteinExistence type="predicted"/>
<organism evidence="2">
    <name type="scientific">Brassica oleracea</name>
    <name type="common">Wild cabbage</name>
    <dbReference type="NCBI Taxonomy" id="3712"/>
    <lineage>
        <taxon>Eukaryota</taxon>
        <taxon>Viridiplantae</taxon>
        <taxon>Streptophyta</taxon>
        <taxon>Embryophyta</taxon>
        <taxon>Tracheophyta</taxon>
        <taxon>Spermatophyta</taxon>
        <taxon>Magnoliopsida</taxon>
        <taxon>eudicotyledons</taxon>
        <taxon>Gunneridae</taxon>
        <taxon>Pentapetalae</taxon>
        <taxon>rosids</taxon>
        <taxon>malvids</taxon>
        <taxon>Brassicales</taxon>
        <taxon>Brassicaceae</taxon>
        <taxon>Brassiceae</taxon>
        <taxon>Brassica</taxon>
    </lineage>
</organism>
<gene>
    <name evidence="1" type="ORF">BOLC9T55481H</name>
    <name evidence="2" type="ORF">BOLC9T55488H</name>
</gene>
<accession>A0A3P6E779</accession>
<evidence type="ECO:0000313" key="2">
    <source>
        <dbReference type="EMBL" id="VDD30165.1"/>
    </source>
</evidence>
<dbReference type="AlphaFoldDB" id="A0A3P6E779"/>
<dbReference type="EMBL" id="LR031875">
    <property type="protein sequence ID" value="VDD30165.1"/>
    <property type="molecule type" value="Genomic_DNA"/>
</dbReference>